<name>A0A1V4HVZ7_NITVU</name>
<evidence type="ECO:0000313" key="1">
    <source>
        <dbReference type="EMBL" id="OPH82094.1"/>
    </source>
</evidence>
<keyword evidence="2" id="KW-1185">Reference proteome</keyword>
<organism evidence="1 2">
    <name type="scientific">Nitrobacter vulgaris</name>
    <dbReference type="NCBI Taxonomy" id="29421"/>
    <lineage>
        <taxon>Bacteria</taxon>
        <taxon>Pseudomonadati</taxon>
        <taxon>Pseudomonadota</taxon>
        <taxon>Alphaproteobacteria</taxon>
        <taxon>Hyphomicrobiales</taxon>
        <taxon>Nitrobacteraceae</taxon>
        <taxon>Nitrobacter</taxon>
    </lineage>
</organism>
<proteinExistence type="predicted"/>
<dbReference type="Proteomes" id="UP000189940">
    <property type="component" value="Unassembled WGS sequence"/>
</dbReference>
<sequence>MRTSEAFEDQVVMMTDHRLRAGAFYLVIRTFDPNAELWENERVPARFAGYVGGERTWSFLGKDGVSDWPVGWVGPEIVP</sequence>
<dbReference type="EMBL" id="MWPQ01000049">
    <property type="protein sequence ID" value="OPH82094.1"/>
    <property type="molecule type" value="Genomic_DNA"/>
</dbReference>
<reference evidence="1 2" key="1">
    <citation type="submission" date="2017-02" db="EMBL/GenBank/DDBJ databases">
        <title>Genome sequence of the nitrite-oxidizing bacterium Nitrobacter vulgaris strain Ab1.</title>
        <authorList>
            <person name="Mellbye B.L."/>
            <person name="Davis E.W."/>
            <person name="Spieck E."/>
            <person name="Chang J.H."/>
            <person name="Bottomley P.J."/>
            <person name="Sayavedra-Soto L.A."/>
        </authorList>
    </citation>
    <scope>NUCLEOTIDE SEQUENCE [LARGE SCALE GENOMIC DNA]</scope>
    <source>
        <strain evidence="1 2">Ab1</strain>
    </source>
</reference>
<comment type="caution">
    <text evidence="1">The sequence shown here is derived from an EMBL/GenBank/DDBJ whole genome shotgun (WGS) entry which is preliminary data.</text>
</comment>
<accession>A0A1V4HVZ7</accession>
<protein>
    <submittedName>
        <fullName evidence="1">Uncharacterized protein</fullName>
    </submittedName>
</protein>
<gene>
    <name evidence="1" type="ORF">B2M20_12965</name>
</gene>
<dbReference type="AlphaFoldDB" id="A0A1V4HVZ7"/>
<evidence type="ECO:0000313" key="2">
    <source>
        <dbReference type="Proteomes" id="UP000189940"/>
    </source>
</evidence>